<name>B3EFV3_CHLL2</name>
<dbReference type="InterPro" id="IPR011004">
    <property type="entry name" value="Trimer_LpxA-like_sf"/>
</dbReference>
<evidence type="ECO:0000256" key="1">
    <source>
        <dbReference type="ARBA" id="ARBA00022679"/>
    </source>
</evidence>
<dbReference type="PANTHER" id="PTHR43584:SF9">
    <property type="entry name" value="TRANSFERASE HEXAPEPTIDE REPEAT CONTAINING PROTEIN"/>
    <property type="match status" value="1"/>
</dbReference>
<dbReference type="RefSeq" id="WP_012465367.1">
    <property type="nucleotide sequence ID" value="NC_010803.1"/>
</dbReference>
<evidence type="ECO:0000313" key="4">
    <source>
        <dbReference type="Proteomes" id="UP000008841"/>
    </source>
</evidence>
<dbReference type="NCBIfam" id="TIGR03991">
    <property type="entry name" value="alt_bact_glmU"/>
    <property type="match status" value="1"/>
</dbReference>
<dbReference type="Proteomes" id="UP000008841">
    <property type="component" value="Chromosome"/>
</dbReference>
<dbReference type="eggNOG" id="COG1207">
    <property type="taxonomic scope" value="Bacteria"/>
</dbReference>
<dbReference type="KEGG" id="cli:Clim_0393"/>
<dbReference type="InterPro" id="IPR050065">
    <property type="entry name" value="GlmU-like"/>
</dbReference>
<accession>B3EFV3</accession>
<sequence length="418" mass="45458">MQYLVFEDEKVSGLKPLVNFKPAYGLYTGFRSLAQKLEDSIAERVRLTWHLRAYLAPFYRERHPERTVNSIEQDELFLVNGRLLCDEKSAEIIAQGALDPGNALMQGDDLLFARLHRSRLSDLPDGKLPDLLDSGLLAAGLAVQQVSGFRLIGNVWDVMAYHTGEMERDAERLEPGSIDGDIHPSAVIVNRSNIVIAPGAIVKAGAVLDAEDGFIAVGPGAVVESQAVLMQNVFLSPCSRVKAGSRVYSNVFVGTASKVGGEVEDSLIEPFANKQHDGFLGHSYISSWCNLGAGTNTSDLKNNYSNVKLLIDGCDVSTGLQFLGLLMGDHAKCSINSMFNTGTIVGTGANVFGGGFPPKDVAPFTWGSAAEGFEPYLIEKAVETARKVMERRQVAMSSAYETMFRFVAAREHGRKCFI</sequence>
<dbReference type="HOGENOM" id="CLU_055419_0_0_10"/>
<evidence type="ECO:0008006" key="5">
    <source>
        <dbReference type="Google" id="ProtNLM"/>
    </source>
</evidence>
<dbReference type="EMBL" id="CP001097">
    <property type="protein sequence ID" value="ACD89486.1"/>
    <property type="molecule type" value="Genomic_DNA"/>
</dbReference>
<proteinExistence type="predicted"/>
<dbReference type="GO" id="GO:0016746">
    <property type="term" value="F:acyltransferase activity"/>
    <property type="evidence" value="ECO:0007669"/>
    <property type="project" value="UniProtKB-KW"/>
</dbReference>
<dbReference type="OrthoDB" id="9784832at2"/>
<protein>
    <recommendedName>
        <fullName evidence="5">Transferase</fullName>
    </recommendedName>
</protein>
<keyword evidence="2" id="KW-0012">Acyltransferase</keyword>
<dbReference type="CDD" id="cd05635">
    <property type="entry name" value="LbH_unknown"/>
    <property type="match status" value="1"/>
</dbReference>
<dbReference type="Gene3D" id="2.160.10.10">
    <property type="entry name" value="Hexapeptide repeat proteins"/>
    <property type="match status" value="1"/>
</dbReference>
<dbReference type="InterPro" id="IPR023917">
    <property type="entry name" value="Bifunctiontional_GlmU_bac-type"/>
</dbReference>
<dbReference type="SUPFAM" id="SSF51161">
    <property type="entry name" value="Trimeric LpxA-like enzymes"/>
    <property type="match status" value="1"/>
</dbReference>
<organism evidence="3 4">
    <name type="scientific">Chlorobium limicola (strain DSM 245 / NBRC 103803 / 6330)</name>
    <dbReference type="NCBI Taxonomy" id="290315"/>
    <lineage>
        <taxon>Bacteria</taxon>
        <taxon>Pseudomonadati</taxon>
        <taxon>Chlorobiota</taxon>
        <taxon>Chlorobiia</taxon>
        <taxon>Chlorobiales</taxon>
        <taxon>Chlorobiaceae</taxon>
        <taxon>Chlorobium/Pelodictyon group</taxon>
        <taxon>Chlorobium</taxon>
    </lineage>
</organism>
<reference evidence="3 4" key="1">
    <citation type="submission" date="2008-05" db="EMBL/GenBank/DDBJ databases">
        <title>Complete sequence of Chlorobium limicola DSM 245.</title>
        <authorList>
            <consortium name="US DOE Joint Genome Institute"/>
            <person name="Lucas S."/>
            <person name="Copeland A."/>
            <person name="Lapidus A."/>
            <person name="Glavina del Rio T."/>
            <person name="Dalin E."/>
            <person name="Tice H."/>
            <person name="Bruce D."/>
            <person name="Goodwin L."/>
            <person name="Pitluck S."/>
            <person name="Schmutz J."/>
            <person name="Larimer F."/>
            <person name="Land M."/>
            <person name="Hauser L."/>
            <person name="Kyrpides N."/>
            <person name="Ovchinnikova G."/>
            <person name="Zhao F."/>
            <person name="Li T."/>
            <person name="Liu Z."/>
            <person name="Overmann J."/>
            <person name="Bryant D.A."/>
            <person name="Richardson P."/>
        </authorList>
    </citation>
    <scope>NUCLEOTIDE SEQUENCE [LARGE SCALE GENOMIC DNA]</scope>
    <source>
        <strain evidence="4">DSM 245 / NBRC 103803 / 6330</strain>
    </source>
</reference>
<dbReference type="AlphaFoldDB" id="B3EFV3"/>
<dbReference type="STRING" id="290315.Clim_0393"/>
<dbReference type="PANTHER" id="PTHR43584">
    <property type="entry name" value="NUCLEOTIDYL TRANSFERASE"/>
    <property type="match status" value="1"/>
</dbReference>
<gene>
    <name evidence="3" type="ordered locus">Clim_0393</name>
</gene>
<dbReference type="Pfam" id="PF13562">
    <property type="entry name" value="NTP_transf_4"/>
    <property type="match status" value="1"/>
</dbReference>
<keyword evidence="1" id="KW-0808">Transferase</keyword>
<dbReference type="GO" id="GO:0016779">
    <property type="term" value="F:nucleotidyltransferase activity"/>
    <property type="evidence" value="ECO:0007669"/>
    <property type="project" value="UniProtKB-ARBA"/>
</dbReference>
<evidence type="ECO:0000313" key="3">
    <source>
        <dbReference type="EMBL" id="ACD89486.1"/>
    </source>
</evidence>
<evidence type="ECO:0000256" key="2">
    <source>
        <dbReference type="ARBA" id="ARBA00023315"/>
    </source>
</evidence>